<dbReference type="STRING" id="388408.LAX5112_04564"/>
<reference evidence="6" key="1">
    <citation type="submission" date="2015-07" db="EMBL/GenBank/DDBJ databases">
        <authorList>
            <person name="Rodrigo-Torres Lidia"/>
            <person name="Arahal R.David."/>
        </authorList>
    </citation>
    <scope>NUCLEOTIDE SEQUENCE [LARGE SCALE GENOMIC DNA]</scope>
    <source>
        <strain evidence="6">CECT 5112</strain>
    </source>
</reference>
<dbReference type="PROSITE" id="PS00584">
    <property type="entry name" value="PFKB_KINASES_2"/>
    <property type="match status" value="1"/>
</dbReference>
<dbReference type="AlphaFoldDB" id="A0A0M7APJ7"/>
<accession>A0A0M7APJ7</accession>
<evidence type="ECO:0000256" key="2">
    <source>
        <dbReference type="ARBA" id="ARBA00022679"/>
    </source>
</evidence>
<dbReference type="EMBL" id="CXWD01000026">
    <property type="protein sequence ID" value="CTQ76346.1"/>
    <property type="molecule type" value="Genomic_DNA"/>
</dbReference>
<dbReference type="CDD" id="cd01166">
    <property type="entry name" value="KdgK"/>
    <property type="match status" value="1"/>
</dbReference>
<dbReference type="InterPro" id="IPR029056">
    <property type="entry name" value="Ribokinase-like"/>
</dbReference>
<dbReference type="Proteomes" id="UP000053235">
    <property type="component" value="Unassembled WGS sequence"/>
</dbReference>
<evidence type="ECO:0000256" key="3">
    <source>
        <dbReference type="ARBA" id="ARBA00022777"/>
    </source>
</evidence>
<dbReference type="GO" id="GO:0047590">
    <property type="term" value="F:5-dehydro-2-deoxygluconokinase activity"/>
    <property type="evidence" value="ECO:0007669"/>
    <property type="project" value="UniProtKB-EC"/>
</dbReference>
<dbReference type="Gene3D" id="3.40.1190.20">
    <property type="match status" value="1"/>
</dbReference>
<evidence type="ECO:0000256" key="1">
    <source>
        <dbReference type="ARBA" id="ARBA00010688"/>
    </source>
</evidence>
<comment type="similarity">
    <text evidence="1">Belongs to the carbohydrate kinase PfkB family.</text>
</comment>
<dbReference type="Pfam" id="PF00294">
    <property type="entry name" value="PfkB"/>
    <property type="match status" value="1"/>
</dbReference>
<dbReference type="InterPro" id="IPR030830">
    <property type="entry name" value="Myo_inos_IolC"/>
</dbReference>
<evidence type="ECO:0000313" key="6">
    <source>
        <dbReference type="Proteomes" id="UP000053235"/>
    </source>
</evidence>
<protein>
    <submittedName>
        <fullName evidence="5">5-dehydro-2-deoxygluconokinase</fullName>
        <ecNumber evidence="5">2.7.1.92</ecNumber>
    </submittedName>
</protein>
<keyword evidence="2 5" id="KW-0808">Transferase</keyword>
<name>A0A0M7APJ7_9HYPH</name>
<dbReference type="NCBIfam" id="TIGR04382">
    <property type="entry name" value="myo_inos_iolC_N"/>
    <property type="match status" value="1"/>
</dbReference>
<keyword evidence="6" id="KW-1185">Reference proteome</keyword>
<gene>
    <name evidence="5" type="primary">iolC</name>
    <name evidence="5" type="ORF">LAX5112_04564</name>
</gene>
<dbReference type="InterPro" id="IPR011611">
    <property type="entry name" value="PfkB_dom"/>
</dbReference>
<dbReference type="EC" id="2.7.1.92" evidence="5"/>
<organism evidence="5 6">
    <name type="scientific">Roseibium alexandrii</name>
    <dbReference type="NCBI Taxonomy" id="388408"/>
    <lineage>
        <taxon>Bacteria</taxon>
        <taxon>Pseudomonadati</taxon>
        <taxon>Pseudomonadota</taxon>
        <taxon>Alphaproteobacteria</taxon>
        <taxon>Hyphomicrobiales</taxon>
        <taxon>Stappiaceae</taxon>
        <taxon>Roseibium</taxon>
    </lineage>
</organism>
<dbReference type="PANTHER" id="PTHR43085">
    <property type="entry name" value="HEXOKINASE FAMILY MEMBER"/>
    <property type="match status" value="1"/>
</dbReference>
<proteinExistence type="inferred from homology"/>
<dbReference type="PANTHER" id="PTHR43085:SF49">
    <property type="entry name" value="5-DEHYDRO-2-DEOXYGLUCONOKINASE"/>
    <property type="match status" value="1"/>
</dbReference>
<dbReference type="OrthoDB" id="9792663at2"/>
<dbReference type="SUPFAM" id="SSF53613">
    <property type="entry name" value="Ribokinase-like"/>
    <property type="match status" value="1"/>
</dbReference>
<dbReference type="InterPro" id="IPR050306">
    <property type="entry name" value="PfkB_Carbo_kinase"/>
</dbReference>
<dbReference type="RefSeq" id="WP_055673758.1">
    <property type="nucleotide sequence ID" value="NZ_CXWD01000026.1"/>
</dbReference>
<feature type="domain" description="Carbohydrate kinase PfkB" evidence="4">
    <location>
        <begin position="11"/>
        <end position="307"/>
    </location>
</feature>
<dbReference type="InterPro" id="IPR002173">
    <property type="entry name" value="Carboh/pur_kinase_PfkB_CS"/>
</dbReference>
<evidence type="ECO:0000259" key="4">
    <source>
        <dbReference type="Pfam" id="PF00294"/>
    </source>
</evidence>
<evidence type="ECO:0000313" key="5">
    <source>
        <dbReference type="EMBL" id="CTQ76346.1"/>
    </source>
</evidence>
<sequence length="328" mass="34818">MLLEAIARNNFVVVGRAGIDFYTDAGVRAEDAERLGVGLGGSAANIGAGICKLGGKAALVTRVSDDSVGSYCIGQLKHYGVDTKHVTPVGGEYRNSLAFYESVVEGHRNVIYRNGAADFQMDEHDVARVDYGKYGALITAGTVFAAEPSRSATFKAFDLAKAVNLPLIFDVDYRPYSWPSADVAADVLSRAAAKCDMIVGNDEEFGFMAGDYDKGLEKARELVSTTAELVIYKMGEAGAITITRDGEFRTGIYPVEALKPNGAGDSFMSGLMTSIADGFVLKEAILRGSACASIVVAKPGCAPAMPDKTELEAFLASHPGPTQEHRTF</sequence>
<keyword evidence="3 5" id="KW-0418">Kinase</keyword>